<sequence length="159" mass="17387">MFQASEYSGSRAERQNAVLSQLRALIYEENSQVANLANAAALLNFFLDDINWVGFYLYDGQELVLGPFQGLPACIRIPLGKGVCGTSAERRETLRIEDVHAFPGHIACDAASNSEIVVPIVKGDQLLGVLDIDSPLKGRFDAEDQAFLEQFVATLAKQL</sequence>
<evidence type="ECO:0000313" key="4">
    <source>
        <dbReference type="Proteomes" id="UP001597211"/>
    </source>
</evidence>
<comment type="caution">
    <text evidence="3">The sequence shown here is derived from an EMBL/GenBank/DDBJ whole genome shotgun (WGS) entry which is preliminary data.</text>
</comment>
<accession>A0ABW3S9E5</accession>
<evidence type="ECO:0000259" key="2">
    <source>
        <dbReference type="SMART" id="SM00065"/>
    </source>
</evidence>
<dbReference type="InterPro" id="IPR003018">
    <property type="entry name" value="GAF"/>
</dbReference>
<dbReference type="EMBL" id="JBHTKZ010000012">
    <property type="protein sequence ID" value="MFD1181461.1"/>
    <property type="molecule type" value="Genomic_DNA"/>
</dbReference>
<dbReference type="Gene3D" id="3.30.450.40">
    <property type="match status" value="1"/>
</dbReference>
<dbReference type="PANTHER" id="PTHR21021:SF15">
    <property type="entry name" value="FREE METHIONINE-R-SULFOXIDE REDUCTASE"/>
    <property type="match status" value="1"/>
</dbReference>
<evidence type="ECO:0000313" key="3">
    <source>
        <dbReference type="EMBL" id="MFD1181461.1"/>
    </source>
</evidence>
<comment type="similarity">
    <text evidence="1">Belongs to the free Met sulfoxide reductase family.</text>
</comment>
<dbReference type="Pfam" id="PF01590">
    <property type="entry name" value="GAF"/>
    <property type="match status" value="1"/>
</dbReference>
<dbReference type="RefSeq" id="WP_240268500.1">
    <property type="nucleotide sequence ID" value="NZ_JAKSXN010000012.1"/>
</dbReference>
<dbReference type="PROSITE" id="PS01320">
    <property type="entry name" value="UPF0067"/>
    <property type="match status" value="1"/>
</dbReference>
<reference evidence="4" key="1">
    <citation type="journal article" date="2019" name="Int. J. Syst. Evol. Microbiol.">
        <title>The Global Catalogue of Microorganisms (GCM) 10K type strain sequencing project: providing services to taxonomists for standard genome sequencing and annotation.</title>
        <authorList>
            <consortium name="The Broad Institute Genomics Platform"/>
            <consortium name="The Broad Institute Genome Sequencing Center for Infectious Disease"/>
            <person name="Wu L."/>
            <person name="Ma J."/>
        </authorList>
    </citation>
    <scope>NUCLEOTIDE SEQUENCE [LARGE SCALE GENOMIC DNA]</scope>
    <source>
        <strain evidence="4">CCUG 48216</strain>
    </source>
</reference>
<evidence type="ECO:0000256" key="1">
    <source>
        <dbReference type="ARBA" id="ARBA00038454"/>
    </source>
</evidence>
<feature type="domain" description="GAF" evidence="2">
    <location>
        <begin position="28"/>
        <end position="159"/>
    </location>
</feature>
<protein>
    <submittedName>
        <fullName evidence="3">GAF domain-containing protein</fullName>
    </submittedName>
</protein>
<dbReference type="InterPro" id="IPR000614">
    <property type="entry name" value="FRMsr_CS"/>
</dbReference>
<dbReference type="InterPro" id="IPR051330">
    <property type="entry name" value="Phosphatase_reg/MetRdx"/>
</dbReference>
<name>A0ABW3S9E5_9BACL</name>
<gene>
    <name evidence="3" type="ORF">ACFQ2Z_08840</name>
</gene>
<proteinExistence type="inferred from homology"/>
<dbReference type="SMART" id="SM00065">
    <property type="entry name" value="GAF"/>
    <property type="match status" value="1"/>
</dbReference>
<dbReference type="PANTHER" id="PTHR21021">
    <property type="entry name" value="GAF/PUTATIVE CYTOSKELETAL PROTEIN"/>
    <property type="match status" value="1"/>
</dbReference>
<dbReference type="Proteomes" id="UP001597211">
    <property type="component" value="Unassembled WGS sequence"/>
</dbReference>
<organism evidence="3 4">
    <name type="scientific">Paenibacillus timonensis</name>
    <dbReference type="NCBI Taxonomy" id="225915"/>
    <lineage>
        <taxon>Bacteria</taxon>
        <taxon>Bacillati</taxon>
        <taxon>Bacillota</taxon>
        <taxon>Bacilli</taxon>
        <taxon>Bacillales</taxon>
        <taxon>Paenibacillaceae</taxon>
        <taxon>Paenibacillus</taxon>
    </lineage>
</organism>
<dbReference type="InterPro" id="IPR029016">
    <property type="entry name" value="GAF-like_dom_sf"/>
</dbReference>
<dbReference type="SUPFAM" id="SSF55781">
    <property type="entry name" value="GAF domain-like"/>
    <property type="match status" value="1"/>
</dbReference>
<keyword evidence="4" id="KW-1185">Reference proteome</keyword>